<protein>
    <submittedName>
        <fullName evidence="3">Heptosyltransferase II</fullName>
    </submittedName>
</protein>
<evidence type="ECO:0000256" key="2">
    <source>
        <dbReference type="ARBA" id="ARBA00022679"/>
    </source>
</evidence>
<dbReference type="STRING" id="1177179.A11A3_03559"/>
<reference evidence="3 4" key="1">
    <citation type="journal article" date="2012" name="J. Bacteriol.">
        <title>Genome Sequence of the Alkane-Degrading Bacterium Alcanivorax hongdengensis Type Strain A-11-3.</title>
        <authorList>
            <person name="Lai Q."/>
            <person name="Shao Z."/>
        </authorList>
    </citation>
    <scope>NUCLEOTIDE SEQUENCE [LARGE SCALE GENOMIC DNA]</scope>
    <source>
        <strain evidence="3 4">A-11-3</strain>
    </source>
</reference>
<dbReference type="InterPro" id="IPR002201">
    <property type="entry name" value="Glyco_trans_9"/>
</dbReference>
<dbReference type="Gene3D" id="3.40.50.2000">
    <property type="entry name" value="Glycogen Phosphorylase B"/>
    <property type="match status" value="2"/>
</dbReference>
<dbReference type="GO" id="GO:0009244">
    <property type="term" value="P:lipopolysaccharide core region biosynthetic process"/>
    <property type="evidence" value="ECO:0007669"/>
    <property type="project" value="TreeGrafter"/>
</dbReference>
<dbReference type="PANTHER" id="PTHR30160">
    <property type="entry name" value="TETRAACYLDISACCHARIDE 4'-KINASE-RELATED"/>
    <property type="match status" value="1"/>
</dbReference>
<dbReference type="GO" id="GO:0005829">
    <property type="term" value="C:cytosol"/>
    <property type="evidence" value="ECO:0007669"/>
    <property type="project" value="TreeGrafter"/>
</dbReference>
<keyword evidence="2 3" id="KW-0808">Transferase</keyword>
<proteinExistence type="predicted"/>
<dbReference type="GO" id="GO:0008713">
    <property type="term" value="F:ADP-heptose-lipopolysaccharide heptosyltransferase activity"/>
    <property type="evidence" value="ECO:0007669"/>
    <property type="project" value="TreeGrafter"/>
</dbReference>
<dbReference type="OrthoDB" id="9781892at2"/>
<dbReference type="EMBL" id="AMRJ01000003">
    <property type="protein sequence ID" value="EKF75402.1"/>
    <property type="molecule type" value="Genomic_DNA"/>
</dbReference>
<keyword evidence="4" id="KW-1185">Reference proteome</keyword>
<gene>
    <name evidence="3" type="ORF">A11A3_03559</name>
</gene>
<dbReference type="PANTHER" id="PTHR30160:SF1">
    <property type="entry name" value="LIPOPOLYSACCHARIDE 1,2-N-ACETYLGLUCOSAMINETRANSFERASE-RELATED"/>
    <property type="match status" value="1"/>
</dbReference>
<dbReference type="SUPFAM" id="SSF53756">
    <property type="entry name" value="UDP-Glycosyltransferase/glycogen phosphorylase"/>
    <property type="match status" value="1"/>
</dbReference>
<dbReference type="PATRIC" id="fig|1177179.3.peg.710"/>
<accession>L0WH17</accession>
<evidence type="ECO:0000313" key="3">
    <source>
        <dbReference type="EMBL" id="EKF75402.1"/>
    </source>
</evidence>
<dbReference type="Pfam" id="PF01075">
    <property type="entry name" value="Glyco_transf_9"/>
    <property type="match status" value="1"/>
</dbReference>
<dbReference type="CDD" id="cd03789">
    <property type="entry name" value="GT9_LPS_heptosyltransferase"/>
    <property type="match status" value="1"/>
</dbReference>
<organism evidence="3 4">
    <name type="scientific">Alcanivorax hongdengensis A-11-3</name>
    <dbReference type="NCBI Taxonomy" id="1177179"/>
    <lineage>
        <taxon>Bacteria</taxon>
        <taxon>Pseudomonadati</taxon>
        <taxon>Pseudomonadota</taxon>
        <taxon>Gammaproteobacteria</taxon>
        <taxon>Oceanospirillales</taxon>
        <taxon>Alcanivoracaceae</taxon>
        <taxon>Alcanivorax</taxon>
    </lineage>
</organism>
<evidence type="ECO:0000313" key="4">
    <source>
        <dbReference type="Proteomes" id="UP000010164"/>
    </source>
</evidence>
<name>L0WH17_9GAMM</name>
<dbReference type="InterPro" id="IPR051199">
    <property type="entry name" value="LPS_LOS_Heptosyltrfase"/>
</dbReference>
<dbReference type="Proteomes" id="UP000010164">
    <property type="component" value="Unassembled WGS sequence"/>
</dbReference>
<dbReference type="AlphaFoldDB" id="L0WH17"/>
<sequence>MPRLLILFPCRHMGNLLIALPHLKAMLDQHRDALLVFDDSYRAIVEASLPGETRLLGYPGAALGSGQPLLKRARHYLRFVFAMRRFRPTLCIDVEGEQKSATLARLSGARQRRGPARPHSRWFYTENLSRENHGHRWQGYASLSDPAAPPPARYLPAQTDEPARTQLATIIEEGGLTAAAPWLVIHVGATKYYKMWHPQQFALLCQRARQAGLEPILIGAGRKDRQQVEQVQASLKTPALDLCDRLTLKQLIALFHGSRAYVGNDSGPMHLAAACGLPTVGLFGPTDERLWQPMADQARILRWQDCDPDCQRSHCALEHYPCLQRISVEQVMTTLAELGAVPAGGHRLADTSA</sequence>
<keyword evidence="1" id="KW-0328">Glycosyltransferase</keyword>
<evidence type="ECO:0000256" key="1">
    <source>
        <dbReference type="ARBA" id="ARBA00022676"/>
    </source>
</evidence>
<comment type="caution">
    <text evidence="3">The sequence shown here is derived from an EMBL/GenBank/DDBJ whole genome shotgun (WGS) entry which is preliminary data.</text>
</comment>
<dbReference type="eggNOG" id="COG0859">
    <property type="taxonomic scope" value="Bacteria"/>
</dbReference>